<dbReference type="SUPFAM" id="SSF110849">
    <property type="entry name" value="ParB/Sulfiredoxin"/>
    <property type="match status" value="1"/>
</dbReference>
<dbReference type="GO" id="GO:0005694">
    <property type="term" value="C:chromosome"/>
    <property type="evidence" value="ECO:0007669"/>
    <property type="project" value="TreeGrafter"/>
</dbReference>
<dbReference type="SMART" id="SM00470">
    <property type="entry name" value="ParB"/>
    <property type="match status" value="1"/>
</dbReference>
<dbReference type="GO" id="GO:0003677">
    <property type="term" value="F:DNA binding"/>
    <property type="evidence" value="ECO:0007669"/>
    <property type="project" value="UniProtKB-KW"/>
</dbReference>
<dbReference type="EMBL" id="CP039381">
    <property type="protein sequence ID" value="QCT06726.1"/>
    <property type="molecule type" value="Genomic_DNA"/>
</dbReference>
<comment type="subcellular location">
    <subcellularLocation>
        <location evidence="1">Cytoplasm</location>
        <location evidence="1">Nucleoid</location>
    </subcellularLocation>
</comment>
<dbReference type="GO" id="GO:0007059">
    <property type="term" value="P:chromosome segregation"/>
    <property type="evidence" value="ECO:0007669"/>
    <property type="project" value="TreeGrafter"/>
</dbReference>
<dbReference type="Proteomes" id="UP000301475">
    <property type="component" value="Chromosome"/>
</dbReference>
<dbReference type="InterPro" id="IPR041468">
    <property type="entry name" value="HTH_ParB/Spo0J"/>
</dbReference>
<dbReference type="RefSeq" id="WP_138156775.1">
    <property type="nucleotide sequence ID" value="NZ_CP039381.1"/>
</dbReference>
<evidence type="ECO:0000256" key="3">
    <source>
        <dbReference type="ARBA" id="ARBA00023125"/>
    </source>
</evidence>
<dbReference type="Pfam" id="PF17762">
    <property type="entry name" value="HTH_ParB"/>
    <property type="match status" value="1"/>
</dbReference>
<evidence type="ECO:0000259" key="4">
    <source>
        <dbReference type="SMART" id="SM00470"/>
    </source>
</evidence>
<dbReference type="Gene3D" id="3.90.1530.30">
    <property type="match status" value="1"/>
</dbReference>
<dbReference type="AlphaFoldDB" id="A0A4P8XUJ2"/>
<organism evidence="5 6">
    <name type="scientific">Ruminococcus bovis</name>
    <dbReference type="NCBI Taxonomy" id="2564099"/>
    <lineage>
        <taxon>Bacteria</taxon>
        <taxon>Bacillati</taxon>
        <taxon>Bacillota</taxon>
        <taxon>Clostridia</taxon>
        <taxon>Eubacteriales</taxon>
        <taxon>Oscillospiraceae</taxon>
        <taxon>Ruminococcus</taxon>
    </lineage>
</organism>
<dbReference type="GO" id="GO:0009295">
    <property type="term" value="C:nucleoid"/>
    <property type="evidence" value="ECO:0007669"/>
    <property type="project" value="UniProtKB-SubCell"/>
</dbReference>
<dbReference type="FunFam" id="3.90.1530.30:FF:000001">
    <property type="entry name" value="Chromosome partitioning protein ParB"/>
    <property type="match status" value="1"/>
</dbReference>
<reference evidence="5 6" key="1">
    <citation type="submission" date="2019-04" db="EMBL/GenBank/DDBJ databases">
        <authorList>
            <person name="Embree M."/>
            <person name="Gaffney J.R."/>
        </authorList>
    </citation>
    <scope>NUCLEOTIDE SEQUENCE [LARGE SCALE GENOMIC DNA]</scope>
    <source>
        <strain evidence="5 6">JE7A12</strain>
    </source>
</reference>
<protein>
    <submittedName>
        <fullName evidence="5">ParB/RepB/Spo0J family partition protein</fullName>
    </submittedName>
</protein>
<dbReference type="GO" id="GO:0045881">
    <property type="term" value="P:positive regulation of sporulation resulting in formation of a cellular spore"/>
    <property type="evidence" value="ECO:0007669"/>
    <property type="project" value="TreeGrafter"/>
</dbReference>
<dbReference type="PANTHER" id="PTHR33375:SF8">
    <property type="entry name" value="NUCLEOID OCCLUSION PROTEIN"/>
    <property type="match status" value="1"/>
</dbReference>
<dbReference type="FunFam" id="1.10.10.2830:FF:000001">
    <property type="entry name" value="Chromosome partitioning protein ParB"/>
    <property type="match status" value="1"/>
</dbReference>
<evidence type="ECO:0000313" key="5">
    <source>
        <dbReference type="EMBL" id="QCT06726.1"/>
    </source>
</evidence>
<accession>A0A4P8XUJ2</accession>
<dbReference type="InterPro" id="IPR036086">
    <property type="entry name" value="ParB/Sulfiredoxin_sf"/>
</dbReference>
<name>A0A4P8XUJ2_9FIRM</name>
<dbReference type="CDD" id="cd16393">
    <property type="entry name" value="SPO0J_N"/>
    <property type="match status" value="1"/>
</dbReference>
<dbReference type="KEGG" id="ruj:E5Z56_04800"/>
<keyword evidence="3" id="KW-0238">DNA-binding</keyword>
<gene>
    <name evidence="5" type="ORF">E5Z56_04800</name>
</gene>
<dbReference type="OrthoDB" id="9802051at2"/>
<dbReference type="Pfam" id="PF02195">
    <property type="entry name" value="ParB_N"/>
    <property type="match status" value="1"/>
</dbReference>
<evidence type="ECO:0000256" key="2">
    <source>
        <dbReference type="ARBA" id="ARBA00006295"/>
    </source>
</evidence>
<comment type="similarity">
    <text evidence="2">Belongs to the ParB family.</text>
</comment>
<dbReference type="InterPro" id="IPR004437">
    <property type="entry name" value="ParB/RepB/Spo0J"/>
</dbReference>
<keyword evidence="6" id="KW-1185">Reference proteome</keyword>
<evidence type="ECO:0000313" key="6">
    <source>
        <dbReference type="Proteomes" id="UP000301475"/>
    </source>
</evidence>
<sequence length="281" mass="32352">MKLLTKYNKKVIEIPARKIRPNKTQPRQDFYEEDLRSLSQSISNNGLLQPLTVRKLKNDEYELIAGERRLRASVMAGFTKIPCIVMKCSDKDSAIFALIENLQRKDLGMFEEARGINRLIRKYGITQEQAAIQLGKKQSTVANKLRLLRLSYDEQDWITQAGLTERHARALLKIQDEDSRKEVLSHIIAENLNVKETEKYIASLLDNKKVQPLHNNTDKKIVVKDVRIFVNTISRAVDTMRMSGIDAVSNKEETEDYIEYTVKIPKETALEKSRCLKMLSS</sequence>
<dbReference type="Gene3D" id="1.10.10.2830">
    <property type="match status" value="1"/>
</dbReference>
<proteinExistence type="inferred from homology"/>
<dbReference type="PANTHER" id="PTHR33375">
    <property type="entry name" value="CHROMOSOME-PARTITIONING PROTEIN PARB-RELATED"/>
    <property type="match status" value="1"/>
</dbReference>
<evidence type="ECO:0000256" key="1">
    <source>
        <dbReference type="ARBA" id="ARBA00004453"/>
    </source>
</evidence>
<dbReference type="InterPro" id="IPR050336">
    <property type="entry name" value="Chromosome_partition/occlusion"/>
</dbReference>
<dbReference type="SUPFAM" id="SSF109709">
    <property type="entry name" value="KorB DNA-binding domain-like"/>
    <property type="match status" value="1"/>
</dbReference>
<feature type="domain" description="ParB-like N-terminal" evidence="4">
    <location>
        <begin position="12"/>
        <end position="102"/>
    </location>
</feature>
<dbReference type="InterPro" id="IPR003115">
    <property type="entry name" value="ParB_N"/>
</dbReference>
<dbReference type="NCBIfam" id="TIGR00180">
    <property type="entry name" value="parB_part"/>
    <property type="match status" value="1"/>
</dbReference>